<gene>
    <name evidence="2" type="ORF">ANE_LOCUS16046</name>
</gene>
<organism evidence="2 3">
    <name type="scientific">Arabis nemorensis</name>
    <dbReference type="NCBI Taxonomy" id="586526"/>
    <lineage>
        <taxon>Eukaryota</taxon>
        <taxon>Viridiplantae</taxon>
        <taxon>Streptophyta</taxon>
        <taxon>Embryophyta</taxon>
        <taxon>Tracheophyta</taxon>
        <taxon>Spermatophyta</taxon>
        <taxon>Magnoliopsida</taxon>
        <taxon>eudicotyledons</taxon>
        <taxon>Gunneridae</taxon>
        <taxon>Pentapetalae</taxon>
        <taxon>rosids</taxon>
        <taxon>malvids</taxon>
        <taxon>Brassicales</taxon>
        <taxon>Brassicaceae</taxon>
        <taxon>Arabideae</taxon>
        <taxon>Arabis</taxon>
    </lineage>
</organism>
<evidence type="ECO:0000313" key="2">
    <source>
        <dbReference type="EMBL" id="VVB05602.1"/>
    </source>
</evidence>
<feature type="compositionally biased region" description="Polar residues" evidence="1">
    <location>
        <begin position="94"/>
        <end position="103"/>
    </location>
</feature>
<reference evidence="2" key="1">
    <citation type="submission" date="2019-07" db="EMBL/GenBank/DDBJ databases">
        <authorList>
            <person name="Dittberner H."/>
        </authorList>
    </citation>
    <scope>NUCLEOTIDE SEQUENCE [LARGE SCALE GENOMIC DNA]</scope>
</reference>
<accession>A0A565BW31</accession>
<dbReference type="AlphaFoldDB" id="A0A565BW31"/>
<protein>
    <submittedName>
        <fullName evidence="2">Uncharacterized protein</fullName>
    </submittedName>
</protein>
<dbReference type="PANTHER" id="PTHR47458:SF1">
    <property type="entry name" value="SMAD_FHA DOMAIN-CONTAINING PROTEIN"/>
    <property type="match status" value="1"/>
</dbReference>
<feature type="region of interest" description="Disordered" evidence="1">
    <location>
        <begin position="83"/>
        <end position="108"/>
    </location>
</feature>
<comment type="caution">
    <text evidence="2">The sequence shown here is derived from an EMBL/GenBank/DDBJ whole genome shotgun (WGS) entry which is preliminary data.</text>
</comment>
<dbReference type="Proteomes" id="UP000489600">
    <property type="component" value="Unassembled WGS sequence"/>
</dbReference>
<name>A0A565BW31_9BRAS</name>
<evidence type="ECO:0000256" key="1">
    <source>
        <dbReference type="SAM" id="MobiDB-lite"/>
    </source>
</evidence>
<dbReference type="PANTHER" id="PTHR47458">
    <property type="entry name" value="SMAD/FHA DOMAIN-CONTAINING PROTEIN"/>
    <property type="match status" value="1"/>
</dbReference>
<proteinExistence type="predicted"/>
<evidence type="ECO:0000313" key="3">
    <source>
        <dbReference type="Proteomes" id="UP000489600"/>
    </source>
</evidence>
<keyword evidence="3" id="KW-1185">Reference proteome</keyword>
<dbReference type="EMBL" id="CABITT030000005">
    <property type="protein sequence ID" value="VVB05602.1"/>
    <property type="molecule type" value="Genomic_DNA"/>
</dbReference>
<sequence length="279" mass="31225">MQRSVEEENFDNTSLDILMKEQLAIRIVLVRKAPPLQGKGLTDATQKHDCEIMSHEVQNTQEAEYNKVGKGGFGSHIEVVGTEPTLGTDPVGTEQVNETQSPGNDYERNDHLRKSIILAGDTIQTQVHESIQNDEAALLLRNPLDDRRDAQETEGVGTIRTSHLLASEFARSWAYSTAPSVHRESETEKIREDEESHTQRIKEVTIAHVSATQDTDIEEYENIGCVDSTLNYEGNTDIEEDQCVDVGCCGKEQFQLSLNENEIYDSMSNINAEISKIVF</sequence>